<dbReference type="AlphaFoldDB" id="B4JYH3"/>
<evidence type="ECO:0000256" key="7">
    <source>
        <dbReference type="SAM" id="Phobius"/>
    </source>
</evidence>
<comment type="cofactor">
    <cofactor evidence="1">
        <name>Zn(2+)</name>
        <dbReference type="ChEBI" id="CHEBI:29105"/>
    </cofactor>
</comment>
<dbReference type="KEGG" id="dgr:6569650"/>
<evidence type="ECO:0000256" key="5">
    <source>
        <dbReference type="ARBA" id="ARBA00022833"/>
    </source>
</evidence>
<feature type="transmembrane region" description="Helical" evidence="7">
    <location>
        <begin position="135"/>
        <end position="155"/>
    </location>
</feature>
<keyword evidence="7" id="KW-0472">Membrane</keyword>
<dbReference type="InterPro" id="IPR032456">
    <property type="entry name" value="Peptidase_M48_N"/>
</dbReference>
<evidence type="ECO:0000313" key="10">
    <source>
        <dbReference type="EMBL" id="EDV90735.1"/>
    </source>
</evidence>
<name>B4JYH3_DROGR</name>
<evidence type="ECO:0000313" key="11">
    <source>
        <dbReference type="Proteomes" id="UP000001070"/>
    </source>
</evidence>
<organism evidence="11">
    <name type="scientific">Drosophila grimshawi</name>
    <name type="common">Hawaiian fruit fly</name>
    <name type="synonym">Idiomyia grimshawi</name>
    <dbReference type="NCBI Taxonomy" id="7222"/>
    <lineage>
        <taxon>Eukaryota</taxon>
        <taxon>Metazoa</taxon>
        <taxon>Ecdysozoa</taxon>
        <taxon>Arthropoda</taxon>
        <taxon>Hexapoda</taxon>
        <taxon>Insecta</taxon>
        <taxon>Pterygota</taxon>
        <taxon>Neoptera</taxon>
        <taxon>Endopterygota</taxon>
        <taxon>Diptera</taxon>
        <taxon>Brachycera</taxon>
        <taxon>Muscomorpha</taxon>
        <taxon>Ephydroidea</taxon>
        <taxon>Drosophilidae</taxon>
        <taxon>Drosophila</taxon>
        <taxon>Hawaiian Drosophila</taxon>
    </lineage>
</organism>
<dbReference type="GO" id="GO:0046872">
    <property type="term" value="F:metal ion binding"/>
    <property type="evidence" value="ECO:0007669"/>
    <property type="project" value="UniProtKB-KW"/>
</dbReference>
<feature type="transmembrane region" description="Helical" evidence="7">
    <location>
        <begin position="38"/>
        <end position="59"/>
    </location>
</feature>
<dbReference type="GO" id="GO:0006508">
    <property type="term" value="P:proteolysis"/>
    <property type="evidence" value="ECO:0007669"/>
    <property type="project" value="UniProtKB-KW"/>
</dbReference>
<keyword evidence="7" id="KW-0812">Transmembrane</keyword>
<keyword evidence="5" id="KW-0862">Zinc</keyword>
<dbReference type="Gene3D" id="3.30.2010.10">
    <property type="entry name" value="Metalloproteases ('zincins'), catalytic domain"/>
    <property type="match status" value="1"/>
</dbReference>
<gene>
    <name evidence="10" type="primary">Dgri\GH14290</name>
    <name evidence="10" type="ORF">Dgri_GH14290</name>
</gene>
<accession>B4JYH3</accession>
<keyword evidence="7" id="KW-1133">Transmembrane helix</keyword>
<evidence type="ECO:0000259" key="9">
    <source>
        <dbReference type="Pfam" id="PF16491"/>
    </source>
</evidence>
<dbReference type="STRING" id="7222.B4JYH3"/>
<feature type="transmembrane region" description="Helical" evidence="7">
    <location>
        <begin position="217"/>
        <end position="239"/>
    </location>
</feature>
<keyword evidence="6" id="KW-0482">Metalloprotease</keyword>
<dbReference type="FunCoup" id="B4JYH3">
    <property type="interactions" value="17"/>
</dbReference>
<feature type="transmembrane region" description="Helical" evidence="7">
    <location>
        <begin position="98"/>
        <end position="115"/>
    </location>
</feature>
<reference evidence="10 11" key="1">
    <citation type="journal article" date="2007" name="Nature">
        <title>Evolution of genes and genomes on the Drosophila phylogeny.</title>
        <authorList>
            <consortium name="Drosophila 12 Genomes Consortium"/>
            <person name="Clark A.G."/>
            <person name="Eisen M.B."/>
            <person name="Smith D.R."/>
            <person name="Bergman C.M."/>
            <person name="Oliver B."/>
            <person name="Markow T.A."/>
            <person name="Kaufman T.C."/>
            <person name="Kellis M."/>
            <person name="Gelbart W."/>
            <person name="Iyer V.N."/>
            <person name="Pollard D.A."/>
            <person name="Sackton T.B."/>
            <person name="Larracuente A.M."/>
            <person name="Singh N.D."/>
            <person name="Abad J.P."/>
            <person name="Abt D.N."/>
            <person name="Adryan B."/>
            <person name="Aguade M."/>
            <person name="Akashi H."/>
            <person name="Anderson W.W."/>
            <person name="Aquadro C.F."/>
            <person name="Ardell D.H."/>
            <person name="Arguello R."/>
            <person name="Artieri C.G."/>
            <person name="Barbash D.A."/>
            <person name="Barker D."/>
            <person name="Barsanti P."/>
            <person name="Batterham P."/>
            <person name="Batzoglou S."/>
            <person name="Begun D."/>
            <person name="Bhutkar A."/>
            <person name="Blanco E."/>
            <person name="Bosak S.A."/>
            <person name="Bradley R.K."/>
            <person name="Brand A.D."/>
            <person name="Brent M.R."/>
            <person name="Brooks A.N."/>
            <person name="Brown R.H."/>
            <person name="Butlin R.K."/>
            <person name="Caggese C."/>
            <person name="Calvi B.R."/>
            <person name="Bernardo de Carvalho A."/>
            <person name="Caspi A."/>
            <person name="Castrezana S."/>
            <person name="Celniker S.E."/>
            <person name="Chang J.L."/>
            <person name="Chapple C."/>
            <person name="Chatterji S."/>
            <person name="Chinwalla A."/>
            <person name="Civetta A."/>
            <person name="Clifton S.W."/>
            <person name="Comeron J.M."/>
            <person name="Costello J.C."/>
            <person name="Coyne J.A."/>
            <person name="Daub J."/>
            <person name="David R.G."/>
            <person name="Delcher A.L."/>
            <person name="Delehaunty K."/>
            <person name="Do C.B."/>
            <person name="Ebling H."/>
            <person name="Edwards K."/>
            <person name="Eickbush T."/>
            <person name="Evans J.D."/>
            <person name="Filipski A."/>
            <person name="Findeiss S."/>
            <person name="Freyhult E."/>
            <person name="Fulton L."/>
            <person name="Fulton R."/>
            <person name="Garcia A.C."/>
            <person name="Gardiner A."/>
            <person name="Garfield D.A."/>
            <person name="Garvin B.E."/>
            <person name="Gibson G."/>
            <person name="Gilbert D."/>
            <person name="Gnerre S."/>
            <person name="Godfrey J."/>
            <person name="Good R."/>
            <person name="Gotea V."/>
            <person name="Gravely B."/>
            <person name="Greenberg A.J."/>
            <person name="Griffiths-Jones S."/>
            <person name="Gross S."/>
            <person name="Guigo R."/>
            <person name="Gustafson E.A."/>
            <person name="Haerty W."/>
            <person name="Hahn M.W."/>
            <person name="Halligan D.L."/>
            <person name="Halpern A.L."/>
            <person name="Halter G.M."/>
            <person name="Han M.V."/>
            <person name="Heger A."/>
            <person name="Hillier L."/>
            <person name="Hinrichs A.S."/>
            <person name="Holmes I."/>
            <person name="Hoskins R.A."/>
            <person name="Hubisz M.J."/>
            <person name="Hultmark D."/>
            <person name="Huntley M.A."/>
            <person name="Jaffe D.B."/>
            <person name="Jagadeeshan S."/>
            <person name="Jeck W.R."/>
            <person name="Johnson J."/>
            <person name="Jones C.D."/>
            <person name="Jordan W.C."/>
            <person name="Karpen G.H."/>
            <person name="Kataoka E."/>
            <person name="Keightley P.D."/>
            <person name="Kheradpour P."/>
            <person name="Kirkness E.F."/>
            <person name="Koerich L.B."/>
            <person name="Kristiansen K."/>
            <person name="Kudrna D."/>
            <person name="Kulathinal R.J."/>
            <person name="Kumar S."/>
            <person name="Kwok R."/>
            <person name="Lander E."/>
            <person name="Langley C.H."/>
            <person name="Lapoint R."/>
            <person name="Lazzaro B.P."/>
            <person name="Lee S.J."/>
            <person name="Levesque L."/>
            <person name="Li R."/>
            <person name="Lin C.F."/>
            <person name="Lin M.F."/>
            <person name="Lindblad-Toh K."/>
            <person name="Llopart A."/>
            <person name="Long M."/>
            <person name="Low L."/>
            <person name="Lozovsky E."/>
            <person name="Lu J."/>
            <person name="Luo M."/>
            <person name="Machado C.A."/>
            <person name="Makalowski W."/>
            <person name="Marzo M."/>
            <person name="Matsuda M."/>
            <person name="Matzkin L."/>
            <person name="McAllister B."/>
            <person name="McBride C.S."/>
            <person name="McKernan B."/>
            <person name="McKernan K."/>
            <person name="Mendez-Lago M."/>
            <person name="Minx P."/>
            <person name="Mollenhauer M.U."/>
            <person name="Montooth K."/>
            <person name="Mount S.M."/>
            <person name="Mu X."/>
            <person name="Myers E."/>
            <person name="Negre B."/>
            <person name="Newfeld S."/>
            <person name="Nielsen R."/>
            <person name="Noor M.A."/>
            <person name="O'Grady P."/>
            <person name="Pachter L."/>
            <person name="Papaceit M."/>
            <person name="Parisi M.J."/>
            <person name="Parisi M."/>
            <person name="Parts L."/>
            <person name="Pedersen J.S."/>
            <person name="Pesole G."/>
            <person name="Phillippy A.M."/>
            <person name="Ponting C.P."/>
            <person name="Pop M."/>
            <person name="Porcelli D."/>
            <person name="Powell J.R."/>
            <person name="Prohaska S."/>
            <person name="Pruitt K."/>
            <person name="Puig M."/>
            <person name="Quesneville H."/>
            <person name="Ram K.R."/>
            <person name="Rand D."/>
            <person name="Rasmussen M.D."/>
            <person name="Reed L.K."/>
            <person name="Reenan R."/>
            <person name="Reily A."/>
            <person name="Remington K.A."/>
            <person name="Rieger T.T."/>
            <person name="Ritchie M.G."/>
            <person name="Robin C."/>
            <person name="Rogers Y.H."/>
            <person name="Rohde C."/>
            <person name="Rozas J."/>
            <person name="Rubenfield M.J."/>
            <person name="Ruiz A."/>
            <person name="Russo S."/>
            <person name="Salzberg S.L."/>
            <person name="Sanchez-Gracia A."/>
            <person name="Saranga D.J."/>
            <person name="Sato H."/>
            <person name="Schaeffer S.W."/>
            <person name="Schatz M.C."/>
            <person name="Schlenke T."/>
            <person name="Schwartz R."/>
            <person name="Segarra C."/>
            <person name="Singh R.S."/>
            <person name="Sirot L."/>
            <person name="Sirota M."/>
            <person name="Sisneros N.B."/>
            <person name="Smith C.D."/>
            <person name="Smith T.F."/>
            <person name="Spieth J."/>
            <person name="Stage D.E."/>
            <person name="Stark A."/>
            <person name="Stephan W."/>
            <person name="Strausberg R.L."/>
            <person name="Strempel S."/>
            <person name="Sturgill D."/>
            <person name="Sutton G."/>
            <person name="Sutton G.G."/>
            <person name="Tao W."/>
            <person name="Teichmann S."/>
            <person name="Tobari Y.N."/>
            <person name="Tomimura Y."/>
            <person name="Tsolas J.M."/>
            <person name="Valente V.L."/>
            <person name="Venter E."/>
            <person name="Venter J.C."/>
            <person name="Vicario S."/>
            <person name="Vieira F.G."/>
            <person name="Vilella A.J."/>
            <person name="Villasante A."/>
            <person name="Walenz B."/>
            <person name="Wang J."/>
            <person name="Wasserman M."/>
            <person name="Watts T."/>
            <person name="Wilson D."/>
            <person name="Wilson R.K."/>
            <person name="Wing R.A."/>
            <person name="Wolfner M.F."/>
            <person name="Wong A."/>
            <person name="Wong G.K."/>
            <person name="Wu C.I."/>
            <person name="Wu G."/>
            <person name="Yamamoto D."/>
            <person name="Yang H.P."/>
            <person name="Yang S.P."/>
            <person name="Yorke J.A."/>
            <person name="Yoshida K."/>
            <person name="Zdobnov E."/>
            <person name="Zhang P."/>
            <person name="Zhang Y."/>
            <person name="Zimin A.V."/>
            <person name="Baldwin J."/>
            <person name="Abdouelleil A."/>
            <person name="Abdulkadir J."/>
            <person name="Abebe A."/>
            <person name="Abera B."/>
            <person name="Abreu J."/>
            <person name="Acer S.C."/>
            <person name="Aftuck L."/>
            <person name="Alexander A."/>
            <person name="An P."/>
            <person name="Anderson E."/>
            <person name="Anderson S."/>
            <person name="Arachi H."/>
            <person name="Azer M."/>
            <person name="Bachantsang P."/>
            <person name="Barry A."/>
            <person name="Bayul T."/>
            <person name="Berlin A."/>
            <person name="Bessette D."/>
            <person name="Bloom T."/>
            <person name="Blye J."/>
            <person name="Boguslavskiy L."/>
            <person name="Bonnet C."/>
            <person name="Boukhgalter B."/>
            <person name="Bourzgui I."/>
            <person name="Brown A."/>
            <person name="Cahill P."/>
            <person name="Channer S."/>
            <person name="Cheshatsang Y."/>
            <person name="Chuda L."/>
            <person name="Citroen M."/>
            <person name="Collymore A."/>
            <person name="Cooke P."/>
            <person name="Costello M."/>
            <person name="D'Aco K."/>
            <person name="Daza R."/>
            <person name="De Haan G."/>
            <person name="DeGray S."/>
            <person name="DeMaso C."/>
            <person name="Dhargay N."/>
            <person name="Dooley K."/>
            <person name="Dooley E."/>
            <person name="Doricent M."/>
            <person name="Dorje P."/>
            <person name="Dorjee K."/>
            <person name="Dupes A."/>
            <person name="Elong R."/>
            <person name="Falk J."/>
            <person name="Farina A."/>
            <person name="Faro S."/>
            <person name="Ferguson D."/>
            <person name="Fisher S."/>
            <person name="Foley C.D."/>
            <person name="Franke A."/>
            <person name="Friedrich D."/>
            <person name="Gadbois L."/>
            <person name="Gearin G."/>
            <person name="Gearin C.R."/>
            <person name="Giannoukos G."/>
            <person name="Goode T."/>
            <person name="Graham J."/>
            <person name="Grandbois E."/>
            <person name="Grewal S."/>
            <person name="Gyaltsen K."/>
            <person name="Hafez N."/>
            <person name="Hagos B."/>
            <person name="Hall J."/>
            <person name="Henson C."/>
            <person name="Hollinger A."/>
            <person name="Honan T."/>
            <person name="Huard M.D."/>
            <person name="Hughes L."/>
            <person name="Hurhula B."/>
            <person name="Husby M.E."/>
            <person name="Kamat A."/>
            <person name="Kanga B."/>
            <person name="Kashin S."/>
            <person name="Khazanovich D."/>
            <person name="Kisner P."/>
            <person name="Lance K."/>
            <person name="Lara M."/>
            <person name="Lee W."/>
            <person name="Lennon N."/>
            <person name="Letendre F."/>
            <person name="LeVine R."/>
            <person name="Lipovsky A."/>
            <person name="Liu X."/>
            <person name="Liu J."/>
            <person name="Liu S."/>
            <person name="Lokyitsang T."/>
            <person name="Lokyitsang Y."/>
            <person name="Lubonja R."/>
            <person name="Lui A."/>
            <person name="MacDonald P."/>
            <person name="Magnisalis V."/>
            <person name="Maru K."/>
            <person name="Matthews C."/>
            <person name="McCusker W."/>
            <person name="McDonough S."/>
            <person name="Mehta T."/>
            <person name="Meldrim J."/>
            <person name="Meneus L."/>
            <person name="Mihai O."/>
            <person name="Mihalev A."/>
            <person name="Mihova T."/>
            <person name="Mittelman R."/>
            <person name="Mlenga V."/>
            <person name="Montmayeur A."/>
            <person name="Mulrain L."/>
            <person name="Navidi A."/>
            <person name="Naylor J."/>
            <person name="Negash T."/>
            <person name="Nguyen T."/>
            <person name="Nguyen N."/>
            <person name="Nicol R."/>
            <person name="Norbu C."/>
            <person name="Norbu N."/>
            <person name="Novod N."/>
            <person name="O'Neill B."/>
            <person name="Osman S."/>
            <person name="Markiewicz E."/>
            <person name="Oyono O.L."/>
            <person name="Patti C."/>
            <person name="Phunkhang P."/>
            <person name="Pierre F."/>
            <person name="Priest M."/>
            <person name="Raghuraman S."/>
            <person name="Rege F."/>
            <person name="Reyes R."/>
            <person name="Rise C."/>
            <person name="Rogov P."/>
            <person name="Ross K."/>
            <person name="Ryan E."/>
            <person name="Settipalli S."/>
            <person name="Shea T."/>
            <person name="Sherpa N."/>
            <person name="Shi L."/>
            <person name="Shih D."/>
            <person name="Sparrow T."/>
            <person name="Spaulding J."/>
            <person name="Stalker J."/>
            <person name="Stange-Thomann N."/>
            <person name="Stavropoulos S."/>
            <person name="Stone C."/>
            <person name="Strader C."/>
            <person name="Tesfaye S."/>
            <person name="Thomson T."/>
            <person name="Thoulutsang Y."/>
            <person name="Thoulutsang D."/>
            <person name="Topham K."/>
            <person name="Topping I."/>
            <person name="Tsamla T."/>
            <person name="Vassiliev H."/>
            <person name="Vo A."/>
            <person name="Wangchuk T."/>
            <person name="Wangdi T."/>
            <person name="Weiand M."/>
            <person name="Wilkinson J."/>
            <person name="Wilson A."/>
            <person name="Yadav S."/>
            <person name="Young G."/>
            <person name="Yu Q."/>
            <person name="Zembek L."/>
            <person name="Zhong D."/>
            <person name="Zimmer A."/>
            <person name="Zwirko Z."/>
            <person name="Jaffe D.B."/>
            <person name="Alvarez P."/>
            <person name="Brockman W."/>
            <person name="Butler J."/>
            <person name="Chin C."/>
            <person name="Gnerre S."/>
            <person name="Grabherr M."/>
            <person name="Kleber M."/>
            <person name="Mauceli E."/>
            <person name="MacCallum I."/>
        </authorList>
    </citation>
    <scope>NUCLEOTIDE SEQUENCE [LARGE SCALE GENOMIC DNA]</scope>
    <source>
        <strain evidence="11">Tucson 15287-2541.00</strain>
    </source>
</reference>
<dbReference type="OrthoDB" id="7882191at2759"/>
<evidence type="ECO:0000256" key="3">
    <source>
        <dbReference type="ARBA" id="ARBA00022723"/>
    </source>
</evidence>
<dbReference type="InterPro" id="IPR001915">
    <property type="entry name" value="Peptidase_M48"/>
</dbReference>
<keyword evidence="2" id="KW-0645">Protease</keyword>
<feature type="transmembrane region" description="Helical" evidence="7">
    <location>
        <begin position="176"/>
        <end position="197"/>
    </location>
</feature>
<evidence type="ECO:0000256" key="6">
    <source>
        <dbReference type="ARBA" id="ARBA00023049"/>
    </source>
</evidence>
<dbReference type="SMR" id="B4JYH3"/>
<feature type="domain" description="Peptidase M48" evidence="8">
    <location>
        <begin position="255"/>
        <end position="469"/>
    </location>
</feature>
<dbReference type="Pfam" id="PF16491">
    <property type="entry name" value="Peptidase_M48_N"/>
    <property type="match status" value="1"/>
</dbReference>
<keyword evidence="3" id="KW-0479">Metal-binding</keyword>
<protein>
    <submittedName>
        <fullName evidence="10">GH14290</fullName>
    </submittedName>
</protein>
<dbReference type="PANTHER" id="PTHR10120">
    <property type="entry name" value="CAAX PRENYL PROTEASE 1"/>
    <property type="match status" value="1"/>
</dbReference>
<proteinExistence type="predicted"/>
<evidence type="ECO:0000259" key="8">
    <source>
        <dbReference type="Pfam" id="PF01435"/>
    </source>
</evidence>
<dbReference type="EMBL" id="CH916377">
    <property type="protein sequence ID" value="EDV90735.1"/>
    <property type="molecule type" value="Genomic_DNA"/>
</dbReference>
<feature type="domain" description="CAAX prenyl protease 1 N-terminal" evidence="9">
    <location>
        <begin position="61"/>
        <end position="243"/>
    </location>
</feature>
<sequence>MAYALYQDPMQSQPMVVPDTGIGLRLVPKQFSLTDPVLLRHVLCMMNLVRNIFHVYLCWRQLRTCNWTKEPPRKLQDSLSRSAFNTTKDEEMYSVESLLLSYIFDSIFCWIELYFGVYPALWRAIIRYYGIVDDLIWQSIAYVALFSSYMVARRLPQIFYSKLVLSKWYGINREKSMSLVGLLCFFSLLLVMLQVILIPLTPVFLYIESHGGRFFVLWIWGFLFVVTIAAFAVFSLFGLPCIGTTTKLVEGDLYSSLTDILDVFGFPPGCVYIIRTFDIDTATAYAWNCCCRQRVFIFENLLFNQGRPLSELLPEEIGKGLHSQEVVAYIAHELAHSRLKHVVKTFCMLHASLLVYLMIFGTCYHETVIYEAAGFSASFYPPIVGYWLVYKYVMPLYLTITNWIIFYFLRKFEYSADKYVFNLGYGDVLSTAFLKLFEDGPVFPVVDPLYMMWHRSRPTFLQRIHRLSKLRKSKMSGS</sequence>
<dbReference type="Proteomes" id="UP000001070">
    <property type="component" value="Unassembled WGS sequence"/>
</dbReference>
<dbReference type="Pfam" id="PF01435">
    <property type="entry name" value="Peptidase_M48"/>
    <property type="match status" value="1"/>
</dbReference>
<dbReference type="HOGENOM" id="CLU_025947_3_0_1"/>
<feature type="transmembrane region" description="Helical" evidence="7">
    <location>
        <begin position="346"/>
        <end position="367"/>
    </location>
</feature>
<evidence type="ECO:0000256" key="4">
    <source>
        <dbReference type="ARBA" id="ARBA00022801"/>
    </source>
</evidence>
<evidence type="ECO:0000256" key="2">
    <source>
        <dbReference type="ARBA" id="ARBA00022670"/>
    </source>
</evidence>
<dbReference type="PhylomeDB" id="B4JYH3"/>
<keyword evidence="11" id="KW-1185">Reference proteome</keyword>
<keyword evidence="4" id="KW-0378">Hydrolase</keyword>
<dbReference type="eggNOG" id="KOG2719">
    <property type="taxonomic scope" value="Eukaryota"/>
</dbReference>
<dbReference type="GO" id="GO:0004222">
    <property type="term" value="F:metalloendopeptidase activity"/>
    <property type="evidence" value="ECO:0007669"/>
    <property type="project" value="InterPro"/>
</dbReference>
<dbReference type="InParanoid" id="B4JYH3"/>
<evidence type="ECO:0000256" key="1">
    <source>
        <dbReference type="ARBA" id="ARBA00001947"/>
    </source>
</evidence>
<dbReference type="OMA" id="TITNWII"/>
<feature type="transmembrane region" description="Helical" evidence="7">
    <location>
        <begin position="387"/>
        <end position="409"/>
    </location>
</feature>